<feature type="transmembrane region" description="Helical" evidence="6">
    <location>
        <begin position="189"/>
        <end position="212"/>
    </location>
</feature>
<comment type="subcellular location">
    <subcellularLocation>
        <location evidence="1">Membrane</location>
    </subcellularLocation>
</comment>
<name>A0A420DH71_9RHOB</name>
<dbReference type="Gene3D" id="3.40.50.1000">
    <property type="entry name" value="HAD superfamily/HAD-like"/>
    <property type="match status" value="1"/>
</dbReference>
<accession>A0A420DH71</accession>
<dbReference type="PANTHER" id="PTHR43520:SF8">
    <property type="entry name" value="P-TYPE CU(+) TRANSPORTER"/>
    <property type="match status" value="1"/>
</dbReference>
<evidence type="ECO:0000256" key="2">
    <source>
        <dbReference type="ARBA" id="ARBA00022692"/>
    </source>
</evidence>
<dbReference type="InterPro" id="IPR036412">
    <property type="entry name" value="HAD-like_sf"/>
</dbReference>
<keyword evidence="8" id="KW-1185">Reference proteome</keyword>
<proteinExistence type="predicted"/>
<keyword evidence="3" id="KW-1278">Translocase</keyword>
<dbReference type="GO" id="GO:0016020">
    <property type="term" value="C:membrane"/>
    <property type="evidence" value="ECO:0007669"/>
    <property type="project" value="UniProtKB-SubCell"/>
</dbReference>
<dbReference type="PROSITE" id="PS00154">
    <property type="entry name" value="ATPASE_E1_E2"/>
    <property type="match status" value="1"/>
</dbReference>
<comment type="caution">
    <text evidence="7">The sequence shown here is derived from an EMBL/GenBank/DDBJ whole genome shotgun (WGS) entry which is preliminary data.</text>
</comment>
<evidence type="ECO:0000256" key="5">
    <source>
        <dbReference type="ARBA" id="ARBA00023136"/>
    </source>
</evidence>
<evidence type="ECO:0000313" key="8">
    <source>
        <dbReference type="Proteomes" id="UP000284407"/>
    </source>
</evidence>
<dbReference type="EMBL" id="RAQK01000002">
    <property type="protein sequence ID" value="RKE93574.1"/>
    <property type="molecule type" value="Genomic_DNA"/>
</dbReference>
<dbReference type="InterPro" id="IPR018303">
    <property type="entry name" value="ATPase_P-typ_P_site"/>
</dbReference>
<dbReference type="Proteomes" id="UP000284407">
    <property type="component" value="Unassembled WGS sequence"/>
</dbReference>
<keyword evidence="2 6" id="KW-0812">Transmembrane</keyword>
<dbReference type="Gene3D" id="3.40.1110.10">
    <property type="entry name" value="Calcium-transporting ATPase, cytoplasmic domain N"/>
    <property type="match status" value="1"/>
</dbReference>
<evidence type="ECO:0000256" key="3">
    <source>
        <dbReference type="ARBA" id="ARBA00022967"/>
    </source>
</evidence>
<dbReference type="PANTHER" id="PTHR43520">
    <property type="entry name" value="ATP7, ISOFORM B"/>
    <property type="match status" value="1"/>
</dbReference>
<gene>
    <name evidence="7" type="ORF">C8N30_2646</name>
</gene>
<dbReference type="SUPFAM" id="SSF56784">
    <property type="entry name" value="HAD-like"/>
    <property type="match status" value="1"/>
</dbReference>
<reference evidence="7 8" key="1">
    <citation type="submission" date="2018-09" db="EMBL/GenBank/DDBJ databases">
        <title>Genomic Encyclopedia of Archaeal and Bacterial Type Strains, Phase II (KMG-II): from individual species to whole genera.</title>
        <authorList>
            <person name="Goeker M."/>
        </authorList>
    </citation>
    <scope>NUCLEOTIDE SEQUENCE [LARGE SCALE GENOMIC DNA]</scope>
    <source>
        <strain evidence="7 8">DSM 11458</strain>
    </source>
</reference>
<dbReference type="GO" id="GO:0005507">
    <property type="term" value="F:copper ion binding"/>
    <property type="evidence" value="ECO:0007669"/>
    <property type="project" value="TreeGrafter"/>
</dbReference>
<dbReference type="STRING" id="1443111.Z949_1880"/>
<dbReference type="GO" id="GO:0043682">
    <property type="term" value="F:P-type divalent copper transporter activity"/>
    <property type="evidence" value="ECO:0007669"/>
    <property type="project" value="TreeGrafter"/>
</dbReference>
<sequence length="233" mass="24578">MVGTGRAAELGVLFRRADALQSLSSVQTVAFDKTGTLTKGRLELTDLTVTDGFEEADVLRLVASVEATSEHPIATAVLRRAEQYGLSLAPVEAFNSVKGYGVRAVIEGRKVLVGADRFMAREGISLDGVRDAINAAPALTHADVGVAIDTGTNFAIEAADVVLMSGDLEGVVNTLHIIRRSMRNICQNLFWAFGYNALLIPVVAGVFCSLFGSMLSPALADGAMAMSSVFVLS</sequence>
<evidence type="ECO:0000256" key="6">
    <source>
        <dbReference type="SAM" id="Phobius"/>
    </source>
</evidence>
<keyword evidence="4 6" id="KW-1133">Transmembrane helix</keyword>
<dbReference type="SUPFAM" id="SSF81660">
    <property type="entry name" value="Metal cation-transporting ATPase, ATP-binding domain N"/>
    <property type="match status" value="1"/>
</dbReference>
<dbReference type="Gene3D" id="1.20.1110.10">
    <property type="entry name" value="Calcium-transporting ATPase, transmembrane domain"/>
    <property type="match status" value="1"/>
</dbReference>
<dbReference type="GO" id="GO:0055070">
    <property type="term" value="P:copper ion homeostasis"/>
    <property type="evidence" value="ECO:0007669"/>
    <property type="project" value="TreeGrafter"/>
</dbReference>
<dbReference type="GO" id="GO:0000166">
    <property type="term" value="F:nucleotide binding"/>
    <property type="evidence" value="ECO:0007669"/>
    <property type="project" value="InterPro"/>
</dbReference>
<evidence type="ECO:0000256" key="1">
    <source>
        <dbReference type="ARBA" id="ARBA00004370"/>
    </source>
</evidence>
<dbReference type="InterPro" id="IPR023299">
    <property type="entry name" value="ATPase_P-typ_cyto_dom_N"/>
</dbReference>
<protein>
    <submittedName>
        <fullName evidence="7">P-type E1-E2 ATPase</fullName>
    </submittedName>
</protein>
<organism evidence="7 8">
    <name type="scientific">Sulfitobacter guttiformis</name>
    <dbReference type="NCBI Taxonomy" id="74349"/>
    <lineage>
        <taxon>Bacteria</taxon>
        <taxon>Pseudomonadati</taxon>
        <taxon>Pseudomonadota</taxon>
        <taxon>Alphaproteobacteria</taxon>
        <taxon>Rhodobacterales</taxon>
        <taxon>Roseobacteraceae</taxon>
        <taxon>Sulfitobacter</taxon>
    </lineage>
</organism>
<evidence type="ECO:0000313" key="7">
    <source>
        <dbReference type="EMBL" id="RKE93574.1"/>
    </source>
</evidence>
<dbReference type="AlphaFoldDB" id="A0A420DH71"/>
<keyword evidence="5 6" id="KW-0472">Membrane</keyword>
<evidence type="ECO:0000256" key="4">
    <source>
        <dbReference type="ARBA" id="ARBA00022989"/>
    </source>
</evidence>
<dbReference type="Pfam" id="PF00702">
    <property type="entry name" value="Hydrolase"/>
    <property type="match status" value="1"/>
</dbReference>
<dbReference type="InterPro" id="IPR023214">
    <property type="entry name" value="HAD_sf"/>
</dbReference>